<organism evidence="2 3">
    <name type="scientific">Sclerotinia nivalis</name>
    <dbReference type="NCBI Taxonomy" id="352851"/>
    <lineage>
        <taxon>Eukaryota</taxon>
        <taxon>Fungi</taxon>
        <taxon>Dikarya</taxon>
        <taxon>Ascomycota</taxon>
        <taxon>Pezizomycotina</taxon>
        <taxon>Leotiomycetes</taxon>
        <taxon>Helotiales</taxon>
        <taxon>Sclerotiniaceae</taxon>
        <taxon>Sclerotinia</taxon>
    </lineage>
</organism>
<dbReference type="AlphaFoldDB" id="A0A9X0AW79"/>
<accession>A0A9X0AW79</accession>
<sequence length="190" mass="21680">MTSHSKAEQKEPTTELPTTDSESAVEDDSGSEMDEEEIKKWYSNTYERGSRNPMKEPLTAPWGLPISDANVEKIKVGFRSRSMDDKWDMLIEDPDENGNISLHILRSWLQEECYILHIIPKPSNDDDGSAKIQGITWEGNKSGLQCNAEQAKKEAVILSRMLLHCEFETLPHYPSSMLWNFSAYKKLNAE</sequence>
<evidence type="ECO:0000256" key="1">
    <source>
        <dbReference type="SAM" id="MobiDB-lite"/>
    </source>
</evidence>
<dbReference type="OrthoDB" id="4521980at2759"/>
<proteinExistence type="predicted"/>
<dbReference type="EMBL" id="JAPEIS010000001">
    <property type="protein sequence ID" value="KAJ8070117.1"/>
    <property type="molecule type" value="Genomic_DNA"/>
</dbReference>
<name>A0A9X0AW79_9HELO</name>
<feature type="region of interest" description="Disordered" evidence="1">
    <location>
        <begin position="1"/>
        <end position="56"/>
    </location>
</feature>
<feature type="compositionally biased region" description="Acidic residues" evidence="1">
    <location>
        <begin position="23"/>
        <end position="36"/>
    </location>
</feature>
<feature type="compositionally biased region" description="Basic and acidic residues" evidence="1">
    <location>
        <begin position="1"/>
        <end position="13"/>
    </location>
</feature>
<keyword evidence="3" id="KW-1185">Reference proteome</keyword>
<evidence type="ECO:0000313" key="2">
    <source>
        <dbReference type="EMBL" id="KAJ8070117.1"/>
    </source>
</evidence>
<comment type="caution">
    <text evidence="2">The sequence shown here is derived from an EMBL/GenBank/DDBJ whole genome shotgun (WGS) entry which is preliminary data.</text>
</comment>
<evidence type="ECO:0000313" key="3">
    <source>
        <dbReference type="Proteomes" id="UP001152300"/>
    </source>
</evidence>
<reference evidence="2" key="1">
    <citation type="submission" date="2022-11" db="EMBL/GenBank/DDBJ databases">
        <title>Genome Resource of Sclerotinia nivalis Strain SnTB1, a Plant Pathogen Isolated from American Ginseng.</title>
        <authorList>
            <person name="Fan S."/>
        </authorList>
    </citation>
    <scope>NUCLEOTIDE SEQUENCE</scope>
    <source>
        <strain evidence="2">SnTB1</strain>
    </source>
</reference>
<dbReference type="Proteomes" id="UP001152300">
    <property type="component" value="Unassembled WGS sequence"/>
</dbReference>
<gene>
    <name evidence="2" type="ORF">OCU04_000510</name>
</gene>
<protein>
    <submittedName>
        <fullName evidence="2">Uncharacterized protein</fullName>
    </submittedName>
</protein>